<comment type="caution">
    <text evidence="1">The sequence shown here is derived from an EMBL/GenBank/DDBJ whole genome shotgun (WGS) entry which is preliminary data.</text>
</comment>
<evidence type="ECO:0000313" key="2">
    <source>
        <dbReference type="Proteomes" id="UP000724584"/>
    </source>
</evidence>
<proteinExistence type="predicted"/>
<name>A0ACB7PEA2_9PEZI</name>
<evidence type="ECO:0000313" key="1">
    <source>
        <dbReference type="EMBL" id="KAH6636637.1"/>
    </source>
</evidence>
<sequence>MAPGKHAGLLLTWVLAKLRTLWRCLNRDTGSTGQPRHPSDLTYGPSFPDESRKPREIHRWAHAFCLRSTALVSQEASMVNLPMLAMTDGDGAISTTSYKYALHHRGRPLYLQDRRPVLLPKAGGAVSTSAVNGLRREGFWAAHLGIPKFLGEDRDLAGNQPRLKGTLSAGWLAKDSRLDRAQEQRAARGTSADKCARSFCQGTIVLNCRVSDIFETLPQTPAAVERTRSTRAVVVTPSEVQPQKKHVLLSLRLFSVSAITPRAPLSKTRHAKHQWVNKPILSLEQGLG</sequence>
<reference evidence="1 2" key="1">
    <citation type="journal article" date="2021" name="Nat. Commun.">
        <title>Genetic determinants of endophytism in the Arabidopsis root mycobiome.</title>
        <authorList>
            <person name="Mesny F."/>
            <person name="Miyauchi S."/>
            <person name="Thiergart T."/>
            <person name="Pickel B."/>
            <person name="Atanasova L."/>
            <person name="Karlsson M."/>
            <person name="Huettel B."/>
            <person name="Barry K.W."/>
            <person name="Haridas S."/>
            <person name="Chen C."/>
            <person name="Bauer D."/>
            <person name="Andreopoulos W."/>
            <person name="Pangilinan J."/>
            <person name="LaButti K."/>
            <person name="Riley R."/>
            <person name="Lipzen A."/>
            <person name="Clum A."/>
            <person name="Drula E."/>
            <person name="Henrissat B."/>
            <person name="Kohler A."/>
            <person name="Grigoriev I.V."/>
            <person name="Martin F.M."/>
            <person name="Hacquard S."/>
        </authorList>
    </citation>
    <scope>NUCLEOTIDE SEQUENCE [LARGE SCALE GENOMIC DNA]</scope>
    <source>
        <strain evidence="1 2">MPI-SDFR-AT-0079</strain>
    </source>
</reference>
<gene>
    <name evidence="1" type="ORF">F5144DRAFT_546716</name>
</gene>
<organism evidence="1 2">
    <name type="scientific">Chaetomium tenue</name>
    <dbReference type="NCBI Taxonomy" id="1854479"/>
    <lineage>
        <taxon>Eukaryota</taxon>
        <taxon>Fungi</taxon>
        <taxon>Dikarya</taxon>
        <taxon>Ascomycota</taxon>
        <taxon>Pezizomycotina</taxon>
        <taxon>Sordariomycetes</taxon>
        <taxon>Sordariomycetidae</taxon>
        <taxon>Sordariales</taxon>
        <taxon>Chaetomiaceae</taxon>
        <taxon>Chaetomium</taxon>
    </lineage>
</organism>
<accession>A0ACB7PEA2</accession>
<dbReference type="Proteomes" id="UP000724584">
    <property type="component" value="Unassembled WGS sequence"/>
</dbReference>
<dbReference type="EMBL" id="JAGIZQ010000003">
    <property type="protein sequence ID" value="KAH6636637.1"/>
    <property type="molecule type" value="Genomic_DNA"/>
</dbReference>
<keyword evidence="2" id="KW-1185">Reference proteome</keyword>
<protein>
    <submittedName>
        <fullName evidence="1">Uncharacterized protein</fullName>
    </submittedName>
</protein>